<comment type="subunit">
    <text evidence="10">F-type ATPases have 2 components, CF(1) - the catalytic core - and CF(0) - the membrane proton channel. CF(1) has five subunits: alpha(3), beta(3), gamma(1), delta(1), epsilon(1). CF(0) has three main subunits: a, b and c.</text>
</comment>
<dbReference type="GO" id="GO:0045259">
    <property type="term" value="C:proton-transporting ATP synthase complex"/>
    <property type="evidence" value="ECO:0007669"/>
    <property type="project" value="UniProtKB-KW"/>
</dbReference>
<evidence type="ECO:0000256" key="8">
    <source>
        <dbReference type="ARBA" id="ARBA00023196"/>
    </source>
</evidence>
<dbReference type="PANTHER" id="PTHR11693">
    <property type="entry name" value="ATP SYNTHASE GAMMA CHAIN"/>
    <property type="match status" value="1"/>
</dbReference>
<protein>
    <recommendedName>
        <fullName evidence="10">ATP synthase gamma chain</fullName>
    </recommendedName>
    <alternativeName>
        <fullName evidence="10">ATP synthase F1 sector gamma subunit</fullName>
    </alternativeName>
    <alternativeName>
        <fullName evidence="10">F-ATPase gamma subunit</fullName>
    </alternativeName>
</protein>
<dbReference type="PRINTS" id="PR00126">
    <property type="entry name" value="ATPASEGAMMA"/>
</dbReference>
<keyword evidence="11" id="KW-0175">Coiled coil</keyword>
<dbReference type="PANTHER" id="PTHR11693:SF22">
    <property type="entry name" value="ATP SYNTHASE SUBUNIT GAMMA, MITOCHONDRIAL"/>
    <property type="match status" value="1"/>
</dbReference>
<evidence type="ECO:0000313" key="13">
    <source>
        <dbReference type="Proteomes" id="UP000757103"/>
    </source>
</evidence>
<evidence type="ECO:0000256" key="11">
    <source>
        <dbReference type="SAM" id="Coils"/>
    </source>
</evidence>
<dbReference type="GO" id="GO:0005886">
    <property type="term" value="C:plasma membrane"/>
    <property type="evidence" value="ECO:0007669"/>
    <property type="project" value="UniProtKB-SubCell"/>
</dbReference>
<evidence type="ECO:0000313" key="12">
    <source>
        <dbReference type="EMBL" id="HJG90066.1"/>
    </source>
</evidence>
<evidence type="ECO:0000256" key="5">
    <source>
        <dbReference type="ARBA" id="ARBA00022781"/>
    </source>
</evidence>
<evidence type="ECO:0000256" key="10">
    <source>
        <dbReference type="HAMAP-Rule" id="MF_00815"/>
    </source>
</evidence>
<dbReference type="EMBL" id="DYUD01000030">
    <property type="protein sequence ID" value="HJG90066.1"/>
    <property type="molecule type" value="Genomic_DNA"/>
</dbReference>
<dbReference type="Pfam" id="PF00231">
    <property type="entry name" value="ATP-synt"/>
    <property type="match status" value="1"/>
</dbReference>
<dbReference type="AlphaFoldDB" id="A0A921SVS4"/>
<evidence type="ECO:0000256" key="7">
    <source>
        <dbReference type="ARBA" id="ARBA00023136"/>
    </source>
</evidence>
<organism evidence="12 13">
    <name type="scientific">Barnesiella viscericola</name>
    <dbReference type="NCBI Taxonomy" id="397865"/>
    <lineage>
        <taxon>Bacteria</taxon>
        <taxon>Pseudomonadati</taxon>
        <taxon>Bacteroidota</taxon>
        <taxon>Bacteroidia</taxon>
        <taxon>Bacteroidales</taxon>
        <taxon>Barnesiellaceae</taxon>
        <taxon>Barnesiella</taxon>
    </lineage>
</organism>
<accession>A0A921SVS4</accession>
<dbReference type="GO" id="GO:0046933">
    <property type="term" value="F:proton-transporting ATP synthase activity, rotational mechanism"/>
    <property type="evidence" value="ECO:0007669"/>
    <property type="project" value="UniProtKB-UniRule"/>
</dbReference>
<keyword evidence="8 10" id="KW-0139">CF(1)</keyword>
<dbReference type="HAMAP" id="MF_00815">
    <property type="entry name" value="ATP_synth_gamma_bact"/>
    <property type="match status" value="1"/>
</dbReference>
<reference evidence="12" key="2">
    <citation type="submission" date="2021-09" db="EMBL/GenBank/DDBJ databases">
        <authorList>
            <person name="Gilroy R."/>
        </authorList>
    </citation>
    <scope>NUCLEOTIDE SEQUENCE</scope>
    <source>
        <strain evidence="12">CHK121-7720</strain>
    </source>
</reference>
<dbReference type="Gene3D" id="3.40.1380.10">
    <property type="match status" value="1"/>
</dbReference>
<evidence type="ECO:0000256" key="1">
    <source>
        <dbReference type="ARBA" id="ARBA00003456"/>
    </source>
</evidence>
<evidence type="ECO:0000256" key="6">
    <source>
        <dbReference type="ARBA" id="ARBA00023065"/>
    </source>
</evidence>
<evidence type="ECO:0000256" key="3">
    <source>
        <dbReference type="ARBA" id="ARBA00007681"/>
    </source>
</evidence>
<dbReference type="GO" id="GO:0005524">
    <property type="term" value="F:ATP binding"/>
    <property type="evidence" value="ECO:0007669"/>
    <property type="project" value="UniProtKB-UniRule"/>
</dbReference>
<dbReference type="InterPro" id="IPR000131">
    <property type="entry name" value="ATP_synth_F1_gsu"/>
</dbReference>
<dbReference type="Proteomes" id="UP000757103">
    <property type="component" value="Unassembled WGS sequence"/>
</dbReference>
<evidence type="ECO:0000256" key="2">
    <source>
        <dbReference type="ARBA" id="ARBA00004170"/>
    </source>
</evidence>
<proteinExistence type="inferred from homology"/>
<dbReference type="NCBIfam" id="TIGR01146">
    <property type="entry name" value="ATPsyn_F1gamma"/>
    <property type="match status" value="1"/>
</dbReference>
<sequence length="293" mass="32600">MASMRDLKGRIGSVASSEKITGAMKMISSAKMHKADLALRRVRPFRDQIQRTINHLISADAEYSSPLTEVRPVKRRAVVVLSSDEGLCGAFNMNLFKRTLEIINQGREEAGNSVMFVVYPIGKKASQFAHKLVGEGVEIAIADYMTAKSPGEDIARFTNELTRDFIAGKIDEIEVVYTHYKSASKQTLATRRLLPIAADDLAAGEKVERNKPYLFEPDVNTIYNEILPLYVLSNMQEAICSNRVSEQAARVMAMQSANDNAKELLDDLQLEYNKLRQQSITAELLDIAGGRVD</sequence>
<comment type="function">
    <text evidence="1 10">Produces ATP from ADP in the presence of a proton gradient across the membrane. The gamma chain is believed to be important in regulating ATPase activity and the flow of protons through the CF(0) complex.</text>
</comment>
<dbReference type="GO" id="GO:0042777">
    <property type="term" value="P:proton motive force-driven plasma membrane ATP synthesis"/>
    <property type="evidence" value="ECO:0007669"/>
    <property type="project" value="UniProtKB-UniRule"/>
</dbReference>
<dbReference type="SUPFAM" id="SSF52943">
    <property type="entry name" value="ATP synthase (F1-ATPase), gamma subunit"/>
    <property type="match status" value="1"/>
</dbReference>
<keyword evidence="7 10" id="KW-0472">Membrane</keyword>
<dbReference type="RefSeq" id="WP_273307108.1">
    <property type="nucleotide sequence ID" value="NZ_DYUD01000030.1"/>
</dbReference>
<comment type="similarity">
    <text evidence="3 10">Belongs to the ATPase gamma chain family.</text>
</comment>
<keyword evidence="4 10" id="KW-0813">Transport</keyword>
<keyword evidence="6 10" id="KW-0406">Ion transport</keyword>
<keyword evidence="5 10" id="KW-0375">Hydrogen ion transport</keyword>
<gene>
    <name evidence="10 12" type="primary">atpG</name>
    <name evidence="12" type="ORF">K8U91_11425</name>
</gene>
<keyword evidence="9 10" id="KW-0066">ATP synthesis</keyword>
<feature type="coiled-coil region" evidence="11">
    <location>
        <begin position="251"/>
        <end position="285"/>
    </location>
</feature>
<comment type="caution">
    <text evidence="12">The sequence shown here is derived from an EMBL/GenBank/DDBJ whole genome shotgun (WGS) entry which is preliminary data.</text>
</comment>
<reference evidence="12" key="1">
    <citation type="journal article" date="2021" name="PeerJ">
        <title>Extensive microbial diversity within the chicken gut microbiome revealed by metagenomics and culture.</title>
        <authorList>
            <person name="Gilroy R."/>
            <person name="Ravi A."/>
            <person name="Getino M."/>
            <person name="Pursley I."/>
            <person name="Horton D.L."/>
            <person name="Alikhan N.F."/>
            <person name="Baker D."/>
            <person name="Gharbi K."/>
            <person name="Hall N."/>
            <person name="Watson M."/>
            <person name="Adriaenssens E.M."/>
            <person name="Foster-Nyarko E."/>
            <person name="Jarju S."/>
            <person name="Secka A."/>
            <person name="Antonio M."/>
            <person name="Oren A."/>
            <person name="Chaudhuri R.R."/>
            <person name="La Ragione R."/>
            <person name="Hildebrand F."/>
            <person name="Pallen M.J."/>
        </authorList>
    </citation>
    <scope>NUCLEOTIDE SEQUENCE</scope>
    <source>
        <strain evidence="12">CHK121-7720</strain>
    </source>
</reference>
<comment type="subcellular location">
    <subcellularLocation>
        <location evidence="10">Cell membrane</location>
        <topology evidence="10">Peripheral membrane protein</topology>
    </subcellularLocation>
    <subcellularLocation>
        <location evidence="2">Membrane</location>
        <topology evidence="2">Peripheral membrane protein</topology>
    </subcellularLocation>
</comment>
<dbReference type="InterPro" id="IPR035968">
    <property type="entry name" value="ATP_synth_F1_ATPase_gsu"/>
</dbReference>
<dbReference type="CDD" id="cd12151">
    <property type="entry name" value="F1-ATPase_gamma"/>
    <property type="match status" value="1"/>
</dbReference>
<evidence type="ECO:0000256" key="9">
    <source>
        <dbReference type="ARBA" id="ARBA00023310"/>
    </source>
</evidence>
<keyword evidence="10" id="KW-1003">Cell membrane</keyword>
<name>A0A921SVS4_9BACT</name>
<dbReference type="Gene3D" id="1.10.287.80">
    <property type="entry name" value="ATP synthase, gamma subunit, helix hairpin domain"/>
    <property type="match status" value="1"/>
</dbReference>
<evidence type="ECO:0000256" key="4">
    <source>
        <dbReference type="ARBA" id="ARBA00022448"/>
    </source>
</evidence>